<sequence>MIERLAEFVVRRRMSSVALMTLESSRPLNFVGSQALAFLSPLLTLIFNSSDVDRFIRLLEKRRSVDLICDTILELENARDD</sequence>
<organism evidence="1">
    <name type="scientific">marine metagenome</name>
    <dbReference type="NCBI Taxonomy" id="408172"/>
    <lineage>
        <taxon>unclassified sequences</taxon>
        <taxon>metagenomes</taxon>
        <taxon>ecological metagenomes</taxon>
    </lineage>
</organism>
<name>A0A382ZJT8_9ZZZZ</name>
<accession>A0A382ZJT8</accession>
<reference evidence="1" key="1">
    <citation type="submission" date="2018-05" db="EMBL/GenBank/DDBJ databases">
        <authorList>
            <person name="Lanie J.A."/>
            <person name="Ng W.-L."/>
            <person name="Kazmierczak K.M."/>
            <person name="Andrzejewski T.M."/>
            <person name="Davidsen T.M."/>
            <person name="Wayne K.J."/>
            <person name="Tettelin H."/>
            <person name="Glass J.I."/>
            <person name="Rusch D."/>
            <person name="Podicherti R."/>
            <person name="Tsui H.-C.T."/>
            <person name="Winkler M.E."/>
        </authorList>
    </citation>
    <scope>NUCLEOTIDE SEQUENCE</scope>
</reference>
<evidence type="ECO:0000313" key="1">
    <source>
        <dbReference type="EMBL" id="SVD95315.1"/>
    </source>
</evidence>
<gene>
    <name evidence="1" type="ORF">METZ01_LOCUS448169</name>
</gene>
<protein>
    <submittedName>
        <fullName evidence="1">Uncharacterized protein</fullName>
    </submittedName>
</protein>
<dbReference type="EMBL" id="UINC01184210">
    <property type="protein sequence ID" value="SVD95315.1"/>
    <property type="molecule type" value="Genomic_DNA"/>
</dbReference>
<proteinExistence type="predicted"/>
<dbReference type="AlphaFoldDB" id="A0A382ZJT8"/>